<proteinExistence type="predicted"/>
<dbReference type="EMBL" id="BPLR01002063">
    <property type="protein sequence ID" value="GIX69539.1"/>
    <property type="molecule type" value="Genomic_DNA"/>
</dbReference>
<reference evidence="1 2" key="1">
    <citation type="submission" date="2021-06" db="EMBL/GenBank/DDBJ databases">
        <title>Caerostris extrusa draft genome.</title>
        <authorList>
            <person name="Kono N."/>
            <person name="Arakawa K."/>
        </authorList>
    </citation>
    <scope>NUCLEOTIDE SEQUENCE [LARGE SCALE GENOMIC DNA]</scope>
</reference>
<accession>A0AAV4MFD7</accession>
<feature type="non-terminal residue" evidence="1">
    <location>
        <position position="1"/>
    </location>
</feature>
<sequence>WKFPQRSRYPSKKILEISQSKPVSAVQGHFVMLIIQLNIVASAIRDGVYIHS</sequence>
<protein>
    <submittedName>
        <fullName evidence="1">Uncharacterized protein</fullName>
    </submittedName>
</protein>
<dbReference type="Proteomes" id="UP001054945">
    <property type="component" value="Unassembled WGS sequence"/>
</dbReference>
<gene>
    <name evidence="1" type="ORF">CEXT_135881</name>
</gene>
<organism evidence="1 2">
    <name type="scientific">Caerostris extrusa</name>
    <name type="common">Bark spider</name>
    <name type="synonym">Caerostris bankana</name>
    <dbReference type="NCBI Taxonomy" id="172846"/>
    <lineage>
        <taxon>Eukaryota</taxon>
        <taxon>Metazoa</taxon>
        <taxon>Ecdysozoa</taxon>
        <taxon>Arthropoda</taxon>
        <taxon>Chelicerata</taxon>
        <taxon>Arachnida</taxon>
        <taxon>Araneae</taxon>
        <taxon>Araneomorphae</taxon>
        <taxon>Entelegynae</taxon>
        <taxon>Araneoidea</taxon>
        <taxon>Araneidae</taxon>
        <taxon>Caerostris</taxon>
    </lineage>
</organism>
<evidence type="ECO:0000313" key="1">
    <source>
        <dbReference type="EMBL" id="GIX69539.1"/>
    </source>
</evidence>
<keyword evidence="2" id="KW-1185">Reference proteome</keyword>
<dbReference type="AlphaFoldDB" id="A0AAV4MFD7"/>
<name>A0AAV4MFD7_CAEEX</name>
<evidence type="ECO:0000313" key="2">
    <source>
        <dbReference type="Proteomes" id="UP001054945"/>
    </source>
</evidence>
<comment type="caution">
    <text evidence="1">The sequence shown here is derived from an EMBL/GenBank/DDBJ whole genome shotgun (WGS) entry which is preliminary data.</text>
</comment>